<keyword evidence="7" id="KW-1185">Reference proteome</keyword>
<feature type="transmembrane region" description="Helical" evidence="5">
    <location>
        <begin position="341"/>
        <end position="360"/>
    </location>
</feature>
<keyword evidence="5" id="KW-1133">Transmembrane helix</keyword>
<evidence type="ECO:0000256" key="5">
    <source>
        <dbReference type="SAM" id="Phobius"/>
    </source>
</evidence>
<comment type="subcellular location">
    <subcellularLocation>
        <location evidence="4">Cell membrane</location>
    </subcellularLocation>
    <subcellularLocation>
        <location evidence="1">Membrane</location>
        <topology evidence="1">Multi-pass membrane protein</topology>
    </subcellularLocation>
</comment>
<organism evidence="6 7">
    <name type="scientific">Gottfriedia acidiceleris</name>
    <dbReference type="NCBI Taxonomy" id="371036"/>
    <lineage>
        <taxon>Bacteria</taxon>
        <taxon>Bacillati</taxon>
        <taxon>Bacillota</taxon>
        <taxon>Bacilli</taxon>
        <taxon>Bacillales</taxon>
        <taxon>Bacillaceae</taxon>
        <taxon>Gottfriedia</taxon>
    </lineage>
</organism>
<evidence type="ECO:0000313" key="6">
    <source>
        <dbReference type="EMBL" id="UPM53978.1"/>
    </source>
</evidence>
<protein>
    <submittedName>
        <fullName evidence="6">Spore germination protein</fullName>
    </submittedName>
</protein>
<dbReference type="PANTHER" id="PTHR22550:SF5">
    <property type="entry name" value="LEUCINE ZIPPER PROTEIN 4"/>
    <property type="match status" value="1"/>
</dbReference>
<dbReference type="Pfam" id="PF03323">
    <property type="entry name" value="GerA"/>
    <property type="match status" value="1"/>
</dbReference>
<dbReference type="RefSeq" id="WP_248267196.1">
    <property type="nucleotide sequence ID" value="NZ_CP096034.1"/>
</dbReference>
<feature type="transmembrane region" description="Helical" evidence="5">
    <location>
        <begin position="274"/>
        <end position="296"/>
    </location>
</feature>
<keyword evidence="5" id="KW-0812">Transmembrane</keyword>
<dbReference type="EMBL" id="CP096034">
    <property type="protein sequence ID" value="UPM53978.1"/>
    <property type="molecule type" value="Genomic_DNA"/>
</dbReference>
<evidence type="ECO:0000256" key="4">
    <source>
        <dbReference type="PIRNR" id="PIRNR005690"/>
    </source>
</evidence>
<evidence type="ECO:0000256" key="1">
    <source>
        <dbReference type="ARBA" id="ARBA00004141"/>
    </source>
</evidence>
<dbReference type="InterPro" id="IPR050768">
    <property type="entry name" value="UPF0353/GerABKA_families"/>
</dbReference>
<sequence length="476" mass="53829">MKIEPLLDANEKNLRDMLRHTSDFKTSDVRVGEEWYRLFYLDTMIDSTVVQEHIIRPLLHTQYTSVREAVNILNYQETEMLVDVSRALVAGKTVVQKNGEPICYLLDTELTNERTVTIPMNERVLRGSHKALNENIDTNVNMLRKLAETPDLIVKSYTVGRRSNTKVAVLYLHSLANEVVLMELEKKIASINIDYVESPGFVEELISDDKFSLFPKFLISERTDRIRSYLMDGKMVVLTDGSPESVILPVSFWSFFQTPDDYQVGWIVGSTFRFLRIACFIFAVSLPGLYVALVTFDPRIIPFEIALSLKSSMQLVALPPILEALIMLVTLEILRESAVRLPSPIGQTIGVVGGIVIGTVVVQTNLISNMMVVVTALTGVSSFIIPSYEMSNAARIITYPFLVMSSIFGLIGLEISFFLLLTHLARIHTIGIPYFYAWFTKDALKDTLFRAPIKRLKKRPIESFAKDMTRLNDPKG</sequence>
<feature type="transmembrane region" description="Helical" evidence="5">
    <location>
        <begin position="366"/>
        <end position="385"/>
    </location>
</feature>
<evidence type="ECO:0000256" key="3">
    <source>
        <dbReference type="ARBA" id="ARBA00023136"/>
    </source>
</evidence>
<evidence type="ECO:0000256" key="2">
    <source>
        <dbReference type="ARBA" id="ARBA00005278"/>
    </source>
</evidence>
<dbReference type="PANTHER" id="PTHR22550">
    <property type="entry name" value="SPORE GERMINATION PROTEIN"/>
    <property type="match status" value="1"/>
</dbReference>
<feature type="transmembrane region" description="Helical" evidence="5">
    <location>
        <begin position="316"/>
        <end position="334"/>
    </location>
</feature>
<dbReference type="InterPro" id="IPR004995">
    <property type="entry name" value="Spore_Ger"/>
</dbReference>
<evidence type="ECO:0000313" key="7">
    <source>
        <dbReference type="Proteomes" id="UP000830639"/>
    </source>
</evidence>
<feature type="transmembrane region" description="Helical" evidence="5">
    <location>
        <begin position="397"/>
        <end position="421"/>
    </location>
</feature>
<proteinExistence type="inferred from homology"/>
<dbReference type="PIRSF" id="PIRSF005690">
    <property type="entry name" value="GerBA"/>
    <property type="match status" value="1"/>
</dbReference>
<accession>A0ABY4JM92</accession>
<reference evidence="6 7" key="1">
    <citation type="submission" date="2022-04" db="EMBL/GenBank/DDBJ databases">
        <title>Mechanism of arsenic methylation and mitigation arsenic toxicity by Bacillus sp. LH14 from an Arsenic-Contaminated Paddy Soil.</title>
        <authorList>
            <person name="Wang D."/>
        </authorList>
    </citation>
    <scope>NUCLEOTIDE SEQUENCE [LARGE SCALE GENOMIC DNA]</scope>
    <source>
        <strain evidence="6 7">LH14</strain>
    </source>
</reference>
<keyword evidence="3 4" id="KW-0472">Membrane</keyword>
<dbReference type="Proteomes" id="UP000830639">
    <property type="component" value="Chromosome"/>
</dbReference>
<gene>
    <name evidence="6" type="ORF">MY490_19875</name>
</gene>
<comment type="similarity">
    <text evidence="2 4">Belongs to the GerABKA family.</text>
</comment>
<name>A0ABY4JM92_9BACI</name>